<dbReference type="RefSeq" id="WP_151595001.1">
    <property type="nucleotide sequence ID" value="NZ_WBMS02000014.1"/>
</dbReference>
<evidence type="ECO:0000256" key="2">
    <source>
        <dbReference type="RuleBase" id="RU003707"/>
    </source>
</evidence>
<dbReference type="CDD" id="cd06558">
    <property type="entry name" value="crotonase-like"/>
    <property type="match status" value="1"/>
</dbReference>
<dbReference type="InterPro" id="IPR001753">
    <property type="entry name" value="Enoyl-CoA_hydra/iso"/>
</dbReference>
<dbReference type="EMBL" id="WBMS02000014">
    <property type="protein sequence ID" value="MWA02535.1"/>
    <property type="molecule type" value="Genomic_DNA"/>
</dbReference>
<keyword evidence="4" id="KW-1185">Reference proteome</keyword>
<reference evidence="3" key="1">
    <citation type="submission" date="2019-12" db="EMBL/GenBank/DDBJ databases">
        <title>Actinomadura physcomitrii sp. nov., a novel actinomycete isolated from moss [Physcomitrium sphaericum (Ludw) Fuernr].</title>
        <authorList>
            <person name="Zhuang X."/>
        </authorList>
    </citation>
    <scope>NUCLEOTIDE SEQUENCE [LARGE SCALE GENOMIC DNA]</scope>
    <source>
        <strain evidence="3">LD22</strain>
    </source>
</reference>
<comment type="caution">
    <text evidence="3">The sequence shown here is derived from an EMBL/GenBank/DDBJ whole genome shotgun (WGS) entry which is preliminary data.</text>
</comment>
<dbReference type="Proteomes" id="UP000462055">
    <property type="component" value="Unassembled WGS sequence"/>
</dbReference>
<protein>
    <submittedName>
        <fullName evidence="3">Enoyl-CoA hydratase/isomerase family protein</fullName>
    </submittedName>
</protein>
<dbReference type="Gene3D" id="3.90.226.10">
    <property type="entry name" value="2-enoyl-CoA Hydratase, Chain A, domain 1"/>
    <property type="match status" value="1"/>
</dbReference>
<dbReference type="NCBIfam" id="NF005595">
    <property type="entry name" value="PRK07327.1"/>
    <property type="match status" value="1"/>
</dbReference>
<dbReference type="InterPro" id="IPR014748">
    <property type="entry name" value="Enoyl-CoA_hydra_C"/>
</dbReference>
<accession>A0A6I4MDG5</accession>
<dbReference type="PANTHER" id="PTHR43459:SF3">
    <property type="entry name" value="ENOYL-COA HYDRATASE ECHA15 (ENOYL HYDRASE) (UNSATURATED ACYL-COA HYDRATASE) (CROTONASE)-RELATED"/>
    <property type="match status" value="1"/>
</dbReference>
<dbReference type="PANTHER" id="PTHR43459">
    <property type="entry name" value="ENOYL-COA HYDRATASE"/>
    <property type="match status" value="1"/>
</dbReference>
<dbReference type="InterPro" id="IPR018376">
    <property type="entry name" value="Enoyl-CoA_hyd/isom_CS"/>
</dbReference>
<evidence type="ECO:0000313" key="4">
    <source>
        <dbReference type="Proteomes" id="UP000462055"/>
    </source>
</evidence>
<evidence type="ECO:0000313" key="3">
    <source>
        <dbReference type="EMBL" id="MWA02535.1"/>
    </source>
</evidence>
<dbReference type="SUPFAM" id="SSF52096">
    <property type="entry name" value="ClpP/crotonase"/>
    <property type="match status" value="1"/>
</dbReference>
<proteinExistence type="inferred from homology"/>
<dbReference type="Gene3D" id="1.10.12.10">
    <property type="entry name" value="Lyase 2-enoyl-coa Hydratase, Chain A, domain 2"/>
    <property type="match status" value="1"/>
</dbReference>
<dbReference type="AlphaFoldDB" id="A0A6I4MDG5"/>
<dbReference type="GO" id="GO:0016853">
    <property type="term" value="F:isomerase activity"/>
    <property type="evidence" value="ECO:0007669"/>
    <property type="project" value="UniProtKB-KW"/>
</dbReference>
<dbReference type="InterPro" id="IPR029045">
    <property type="entry name" value="ClpP/crotonase-like_dom_sf"/>
</dbReference>
<comment type="similarity">
    <text evidence="1 2">Belongs to the enoyl-CoA hydratase/isomerase family.</text>
</comment>
<gene>
    <name evidence="3" type="ORF">F8568_019580</name>
</gene>
<dbReference type="PROSITE" id="PS00166">
    <property type="entry name" value="ENOYL_COA_HYDRATASE"/>
    <property type="match status" value="1"/>
</dbReference>
<organism evidence="3 4">
    <name type="scientific">Actinomadura physcomitrii</name>
    <dbReference type="NCBI Taxonomy" id="2650748"/>
    <lineage>
        <taxon>Bacteria</taxon>
        <taxon>Bacillati</taxon>
        <taxon>Actinomycetota</taxon>
        <taxon>Actinomycetes</taxon>
        <taxon>Streptosporangiales</taxon>
        <taxon>Thermomonosporaceae</taxon>
        <taxon>Actinomadura</taxon>
    </lineage>
</organism>
<evidence type="ECO:0000256" key="1">
    <source>
        <dbReference type="ARBA" id="ARBA00005254"/>
    </source>
</evidence>
<sequence>MSDAARGGDAVYGRYERLKIDWAADGVLRVTLSAPGRLNALDTVGHRELAAVWRDADADDAVRAVLVRGEGAAFSAGGDMSMIEEMMGDHASRRRIMREARDIVMNVLNCSKPVVSAIQGPAVGAGLAVAMLSDISVAGRTAKIIDGHVRLGVAAGDHSAIIWPLLCGMAKAKYYLLLNDVLTGAEAERIGLVSVCVDDGEVHERALEIAGRLAAGPAEAISFTKHALNNWLRLAGPTFDASLAMEFFGFTGPDVREGVSAIREKRPPRFG</sequence>
<name>A0A6I4MDG5_9ACTN</name>
<dbReference type="Pfam" id="PF00378">
    <property type="entry name" value="ECH_1"/>
    <property type="match status" value="1"/>
</dbReference>